<organism evidence="1 2">
    <name type="scientific">Xylanimonas allomyrinae</name>
    <dbReference type="NCBI Taxonomy" id="2509459"/>
    <lineage>
        <taxon>Bacteria</taxon>
        <taxon>Bacillati</taxon>
        <taxon>Actinomycetota</taxon>
        <taxon>Actinomycetes</taxon>
        <taxon>Micrococcales</taxon>
        <taxon>Promicromonosporaceae</taxon>
        <taxon>Xylanimonas</taxon>
    </lineage>
</organism>
<dbReference type="KEGG" id="xyl:ET495_17040"/>
<sequence length="453" mass="47662">MRPRRSPDQIGHSMKTKIRAGGMVAMAATVALVAAACGGGDNGNGGSADGNGVEITWWHNGTGEPLLGFWEDVAQEFEDKNPGVTINIQAFQNEELRNTVLPNAFAGGNAPDLFQSWGGGELAQWVEDGIVKDLSDVASDTIDAIGTPATAWQVDGKTYGLPYTFGPAGFWVNTDLWEKAGLDTTNFPTTWDELFAAWSTLKDAGITPVAVGGLDGWPAAHWWYHTAVSTVSPETFEKAMSTGDFSDPAWEKTGENLQTILDANAFNDGWQATSAQQGAASSAGMVALGQAASELMGVWNGGVMGGIYNEANGLDENSQELQENHLGWFPFPAFANGEGDGRILGGGDGFSVHADAPAETVDFLKYILSEDVQRRYVALGNSPALASLGAEIEDPAQAAAQKALANASGVQLWLDTAFGPAVANPMNDAIVQFMQGNGTPQQVVDAISNSWAG</sequence>
<dbReference type="AlphaFoldDB" id="A0A4P6EPD3"/>
<name>A0A4P6EPD3_9MICO</name>
<dbReference type="InterPro" id="IPR006059">
    <property type="entry name" value="SBP"/>
</dbReference>
<reference evidence="1 2" key="1">
    <citation type="submission" date="2019-01" db="EMBL/GenBank/DDBJ databases">
        <title>Genome sequencing of strain 2JSPR-7.</title>
        <authorList>
            <person name="Heo J."/>
            <person name="Kim S.-J."/>
            <person name="Kim J.-S."/>
            <person name="Hong S.-B."/>
            <person name="Kwon S.-W."/>
        </authorList>
    </citation>
    <scope>NUCLEOTIDE SEQUENCE [LARGE SCALE GENOMIC DNA]</scope>
    <source>
        <strain evidence="1 2">2JSPR-7</strain>
    </source>
</reference>
<dbReference type="Proteomes" id="UP000291758">
    <property type="component" value="Chromosome"/>
</dbReference>
<dbReference type="SUPFAM" id="SSF53850">
    <property type="entry name" value="Periplasmic binding protein-like II"/>
    <property type="match status" value="1"/>
</dbReference>
<evidence type="ECO:0000313" key="2">
    <source>
        <dbReference type="Proteomes" id="UP000291758"/>
    </source>
</evidence>
<keyword evidence="2" id="KW-1185">Reference proteome</keyword>
<dbReference type="Pfam" id="PF01547">
    <property type="entry name" value="SBP_bac_1"/>
    <property type="match status" value="1"/>
</dbReference>
<dbReference type="EMBL" id="CP035495">
    <property type="protein sequence ID" value="QAY64622.1"/>
    <property type="molecule type" value="Genomic_DNA"/>
</dbReference>
<proteinExistence type="predicted"/>
<accession>A0A4P6EPD3</accession>
<dbReference type="PANTHER" id="PTHR43649">
    <property type="entry name" value="ARABINOSE-BINDING PROTEIN-RELATED"/>
    <property type="match status" value="1"/>
</dbReference>
<dbReference type="Gene3D" id="3.40.190.10">
    <property type="entry name" value="Periplasmic binding protein-like II"/>
    <property type="match status" value="2"/>
</dbReference>
<gene>
    <name evidence="1" type="ORF">ET495_17040</name>
</gene>
<dbReference type="PANTHER" id="PTHR43649:SF14">
    <property type="entry name" value="BLR3389 PROTEIN"/>
    <property type="match status" value="1"/>
</dbReference>
<protein>
    <submittedName>
        <fullName evidence="1">Extracellular solute-binding protein</fullName>
    </submittedName>
</protein>
<dbReference type="InterPro" id="IPR050490">
    <property type="entry name" value="Bact_solute-bd_prot1"/>
</dbReference>
<dbReference type="OrthoDB" id="8317736at2"/>
<evidence type="ECO:0000313" key="1">
    <source>
        <dbReference type="EMBL" id="QAY64622.1"/>
    </source>
</evidence>